<dbReference type="GO" id="GO:0004526">
    <property type="term" value="F:ribonuclease P activity"/>
    <property type="evidence" value="ECO:0007669"/>
    <property type="project" value="UniProtKB-UniRule"/>
</dbReference>
<comment type="caution">
    <text evidence="9">The sequence shown here is derived from an EMBL/GenBank/DDBJ whole genome shotgun (WGS) entry which is preliminary data.</text>
</comment>
<gene>
    <name evidence="7 9" type="primary">rnpA</name>
    <name evidence="9" type="ORF">MCORR_v1c02980</name>
</gene>
<proteinExistence type="inferred from homology"/>
<keyword evidence="10" id="KW-1185">Reference proteome</keyword>
<sequence>MKNKKIIKKNHEFQTIIGKNKSFKNSTFVIYYSKNKELNFRYGISVGTKIGNAVLRNKIKRKIRSIVFDIIKNDFNAPFDIIIIARKNLLYKTFEEVSKDLTNLIKSVK</sequence>
<evidence type="ECO:0000256" key="7">
    <source>
        <dbReference type="HAMAP-Rule" id="MF_00227"/>
    </source>
</evidence>
<evidence type="ECO:0000256" key="5">
    <source>
        <dbReference type="ARBA" id="ARBA00022801"/>
    </source>
</evidence>
<evidence type="ECO:0000256" key="6">
    <source>
        <dbReference type="ARBA" id="ARBA00022884"/>
    </source>
</evidence>
<evidence type="ECO:0000313" key="10">
    <source>
        <dbReference type="Proteomes" id="UP000239785"/>
    </source>
</evidence>
<keyword evidence="3 7" id="KW-0540">Nuclease</keyword>
<evidence type="ECO:0000256" key="3">
    <source>
        <dbReference type="ARBA" id="ARBA00022722"/>
    </source>
</evidence>
<accession>A0A2S5RHA1</accession>
<dbReference type="EC" id="3.1.26.5" evidence="7 8"/>
<keyword evidence="4 7" id="KW-0255">Endonuclease</keyword>
<dbReference type="OrthoDB" id="9810867at2"/>
<dbReference type="PROSITE" id="PS00648">
    <property type="entry name" value="RIBONUCLEASE_P"/>
    <property type="match status" value="1"/>
</dbReference>
<evidence type="ECO:0000256" key="8">
    <source>
        <dbReference type="NCBIfam" id="TIGR00188"/>
    </source>
</evidence>
<dbReference type="RefSeq" id="WP_104205891.1">
    <property type="nucleotide sequence ID" value="NZ_PHNF01000001.1"/>
</dbReference>
<evidence type="ECO:0000256" key="1">
    <source>
        <dbReference type="ARBA" id="ARBA00002663"/>
    </source>
</evidence>
<dbReference type="InterPro" id="IPR000100">
    <property type="entry name" value="RNase_P"/>
</dbReference>
<reference evidence="9 10" key="1">
    <citation type="submission" date="2017-11" db="EMBL/GenBank/DDBJ databases">
        <title>Genome sequence of Mesoplasma corruscae ELCA-2 (ATCC 49579).</title>
        <authorList>
            <person name="Lo W.-S."/>
            <person name="Kuo C.-H."/>
        </authorList>
    </citation>
    <scope>NUCLEOTIDE SEQUENCE [LARGE SCALE GENOMIC DNA]</scope>
    <source>
        <strain evidence="9 10">ELCA-2</strain>
    </source>
</reference>
<dbReference type="EMBL" id="PHNF01000001">
    <property type="protein sequence ID" value="PPE06667.1"/>
    <property type="molecule type" value="Genomic_DNA"/>
</dbReference>
<keyword evidence="2 7" id="KW-0819">tRNA processing</keyword>
<dbReference type="GO" id="GO:0030677">
    <property type="term" value="C:ribonuclease P complex"/>
    <property type="evidence" value="ECO:0007669"/>
    <property type="project" value="TreeGrafter"/>
</dbReference>
<organism evidence="9 10">
    <name type="scientific">Mesoplasma corruscae</name>
    <dbReference type="NCBI Taxonomy" id="216874"/>
    <lineage>
        <taxon>Bacteria</taxon>
        <taxon>Bacillati</taxon>
        <taxon>Mycoplasmatota</taxon>
        <taxon>Mollicutes</taxon>
        <taxon>Entomoplasmatales</taxon>
        <taxon>Entomoplasmataceae</taxon>
        <taxon>Mesoplasma</taxon>
    </lineage>
</organism>
<comment type="function">
    <text evidence="1 7">RNaseP catalyzes the removal of the 5'-leader sequence from pre-tRNA to produce the mature 5'-terminus. It can also cleave other RNA substrates such as 4.5S RNA. The protein component plays an auxiliary but essential role in vivo by binding to the 5'-leader sequence and broadening the substrate specificity of the ribozyme.</text>
</comment>
<name>A0A2S5RHA1_9MOLU</name>
<comment type="catalytic activity">
    <reaction evidence="7">
        <text>Endonucleolytic cleavage of RNA, removing 5'-extranucleotides from tRNA precursor.</text>
        <dbReference type="EC" id="3.1.26.5"/>
    </reaction>
</comment>
<dbReference type="InterPro" id="IPR020539">
    <property type="entry name" value="RNase_P_CS"/>
</dbReference>
<dbReference type="Proteomes" id="UP000239785">
    <property type="component" value="Unassembled WGS sequence"/>
</dbReference>
<keyword evidence="6 7" id="KW-0694">RNA-binding</keyword>
<dbReference type="GO" id="GO:0001682">
    <property type="term" value="P:tRNA 5'-leader removal"/>
    <property type="evidence" value="ECO:0007669"/>
    <property type="project" value="UniProtKB-UniRule"/>
</dbReference>
<keyword evidence="5 7" id="KW-0378">Hydrolase</keyword>
<dbReference type="HAMAP" id="MF_00227">
    <property type="entry name" value="RNase_P"/>
    <property type="match status" value="1"/>
</dbReference>
<dbReference type="GO" id="GO:0042781">
    <property type="term" value="F:3'-tRNA processing endoribonuclease activity"/>
    <property type="evidence" value="ECO:0007669"/>
    <property type="project" value="TreeGrafter"/>
</dbReference>
<protein>
    <recommendedName>
        <fullName evidence="7 8">Ribonuclease P protein component</fullName>
        <shortName evidence="7">RNase P protein</shortName>
        <shortName evidence="7">RNaseP protein</shortName>
        <ecNumber evidence="7 8">3.1.26.5</ecNumber>
    </recommendedName>
    <alternativeName>
        <fullName evidence="7">Protein C5</fullName>
    </alternativeName>
</protein>
<dbReference type="InterPro" id="IPR014721">
    <property type="entry name" value="Ribsml_uS5_D2-typ_fold_subgr"/>
</dbReference>
<evidence type="ECO:0000313" key="9">
    <source>
        <dbReference type="EMBL" id="PPE06667.1"/>
    </source>
</evidence>
<dbReference type="Pfam" id="PF00825">
    <property type="entry name" value="Ribonuclease_P"/>
    <property type="match status" value="1"/>
</dbReference>
<dbReference type="InterPro" id="IPR020568">
    <property type="entry name" value="Ribosomal_Su5_D2-typ_SF"/>
</dbReference>
<dbReference type="AlphaFoldDB" id="A0A2S5RHA1"/>
<dbReference type="GO" id="GO:0000049">
    <property type="term" value="F:tRNA binding"/>
    <property type="evidence" value="ECO:0007669"/>
    <property type="project" value="UniProtKB-UniRule"/>
</dbReference>
<dbReference type="NCBIfam" id="TIGR00188">
    <property type="entry name" value="rnpA"/>
    <property type="match status" value="1"/>
</dbReference>
<evidence type="ECO:0000256" key="4">
    <source>
        <dbReference type="ARBA" id="ARBA00022759"/>
    </source>
</evidence>
<dbReference type="SUPFAM" id="SSF54211">
    <property type="entry name" value="Ribosomal protein S5 domain 2-like"/>
    <property type="match status" value="1"/>
</dbReference>
<evidence type="ECO:0000256" key="2">
    <source>
        <dbReference type="ARBA" id="ARBA00022694"/>
    </source>
</evidence>
<dbReference type="PANTHER" id="PTHR33992:SF1">
    <property type="entry name" value="RIBONUCLEASE P PROTEIN COMPONENT"/>
    <property type="match status" value="1"/>
</dbReference>
<dbReference type="Gene3D" id="3.30.230.10">
    <property type="match status" value="1"/>
</dbReference>
<dbReference type="PANTHER" id="PTHR33992">
    <property type="entry name" value="RIBONUCLEASE P PROTEIN COMPONENT"/>
    <property type="match status" value="1"/>
</dbReference>
<comment type="subunit">
    <text evidence="7">Consists of a catalytic RNA component (M1 or rnpB) and a protein subunit.</text>
</comment>
<comment type="similarity">
    <text evidence="7">Belongs to the RnpA family.</text>
</comment>